<evidence type="ECO:0000313" key="4">
    <source>
        <dbReference type="EMBL" id="RWS17777.1"/>
    </source>
</evidence>
<dbReference type="PANTHER" id="PTHR10252">
    <property type="entry name" value="HISTONE-LIKE TRANSCRIPTION FACTOR CCAAT-RELATED"/>
    <property type="match status" value="1"/>
</dbReference>
<dbReference type="InterPro" id="IPR003958">
    <property type="entry name" value="CBFA_NFYB_domain"/>
</dbReference>
<evidence type="ECO:0000256" key="2">
    <source>
        <dbReference type="ARBA" id="ARBA00023242"/>
    </source>
</evidence>
<evidence type="ECO:0000259" key="3">
    <source>
        <dbReference type="Pfam" id="PF00808"/>
    </source>
</evidence>
<dbReference type="CDD" id="cd22924">
    <property type="entry name" value="HFD_CHRAC1-like"/>
    <property type="match status" value="1"/>
</dbReference>
<gene>
    <name evidence="4" type="ORF">B4U79_10739</name>
</gene>
<dbReference type="GO" id="GO:0008623">
    <property type="term" value="C:CHRAC"/>
    <property type="evidence" value="ECO:0007669"/>
    <property type="project" value="TreeGrafter"/>
</dbReference>
<keyword evidence="5" id="KW-1185">Reference proteome</keyword>
<dbReference type="GO" id="GO:0046982">
    <property type="term" value="F:protein heterodimerization activity"/>
    <property type="evidence" value="ECO:0007669"/>
    <property type="project" value="InterPro"/>
</dbReference>
<keyword evidence="2" id="KW-0539">Nucleus</keyword>
<comment type="subcellular location">
    <subcellularLocation>
        <location evidence="1">Nucleus</location>
    </subcellularLocation>
</comment>
<dbReference type="SUPFAM" id="SSF47113">
    <property type="entry name" value="Histone-fold"/>
    <property type="match status" value="1"/>
</dbReference>
<protein>
    <submittedName>
        <fullName evidence="4">Chromatin accessibility complex protein 1-like protein</fullName>
    </submittedName>
</protein>
<evidence type="ECO:0000256" key="1">
    <source>
        <dbReference type="ARBA" id="ARBA00004123"/>
    </source>
</evidence>
<dbReference type="STRING" id="1965070.A0A3S3R390"/>
<comment type="caution">
    <text evidence="4">The sequence shown here is derived from an EMBL/GenBank/DDBJ whole genome shotgun (WGS) entry which is preliminary data.</text>
</comment>
<dbReference type="AlphaFoldDB" id="A0A3S3R390"/>
<dbReference type="Pfam" id="PF00808">
    <property type="entry name" value="CBFD_NFYB_HMF"/>
    <property type="match status" value="1"/>
</dbReference>
<reference evidence="4 5" key="1">
    <citation type="journal article" date="2018" name="Gigascience">
        <title>Genomes of trombidid mites reveal novel predicted allergens and laterally-transferred genes associated with secondary metabolism.</title>
        <authorList>
            <person name="Dong X."/>
            <person name="Chaisiri K."/>
            <person name="Xia D."/>
            <person name="Armstrong S.D."/>
            <person name="Fang Y."/>
            <person name="Donnelly M.J."/>
            <person name="Kadowaki T."/>
            <person name="McGarry J.W."/>
            <person name="Darby A.C."/>
            <person name="Makepeace B.L."/>
        </authorList>
    </citation>
    <scope>NUCLEOTIDE SEQUENCE [LARGE SCALE GENOMIC DNA]</scope>
    <source>
        <strain evidence="4">UoL-WK</strain>
    </source>
</reference>
<name>A0A3S3R390_9ACAR</name>
<dbReference type="EMBL" id="NCKU01000036">
    <property type="protein sequence ID" value="RWS17777.1"/>
    <property type="molecule type" value="Genomic_DNA"/>
</dbReference>
<dbReference type="GO" id="GO:0006338">
    <property type="term" value="P:chromatin remodeling"/>
    <property type="evidence" value="ECO:0007669"/>
    <property type="project" value="TreeGrafter"/>
</dbReference>
<evidence type="ECO:0000313" key="5">
    <source>
        <dbReference type="Proteomes" id="UP000285301"/>
    </source>
</evidence>
<dbReference type="OrthoDB" id="1291358at2759"/>
<organism evidence="4 5">
    <name type="scientific">Dinothrombium tinctorium</name>
    <dbReference type="NCBI Taxonomy" id="1965070"/>
    <lineage>
        <taxon>Eukaryota</taxon>
        <taxon>Metazoa</taxon>
        <taxon>Ecdysozoa</taxon>
        <taxon>Arthropoda</taxon>
        <taxon>Chelicerata</taxon>
        <taxon>Arachnida</taxon>
        <taxon>Acari</taxon>
        <taxon>Acariformes</taxon>
        <taxon>Trombidiformes</taxon>
        <taxon>Prostigmata</taxon>
        <taxon>Anystina</taxon>
        <taxon>Parasitengona</taxon>
        <taxon>Trombidioidea</taxon>
        <taxon>Trombidiidae</taxon>
        <taxon>Dinothrombium</taxon>
    </lineage>
</organism>
<dbReference type="InterPro" id="IPR050568">
    <property type="entry name" value="Transcr_DNA_Rep_Reg"/>
</dbReference>
<dbReference type="GO" id="GO:0006261">
    <property type="term" value="P:DNA-templated DNA replication"/>
    <property type="evidence" value="ECO:0007669"/>
    <property type="project" value="TreeGrafter"/>
</dbReference>
<proteinExistence type="predicted"/>
<dbReference type="Gene3D" id="1.10.20.10">
    <property type="entry name" value="Histone, subunit A"/>
    <property type="match status" value="1"/>
</dbReference>
<sequence length="124" mass="14183">MSQTKKAKKSWATLPLTRVSTIMRSSPHVRDVSEDATVLAAKGAEMFLAFLASKAYEKSDDKTHLDYKHIADAVERDSQLAFLKDIIPQKITVRQYRQLLQETEHDKQTVLESNECEQNDSEEE</sequence>
<dbReference type="Proteomes" id="UP000285301">
    <property type="component" value="Unassembled WGS sequence"/>
</dbReference>
<feature type="domain" description="Transcription factor CBF/NF-Y/archaeal histone" evidence="3">
    <location>
        <begin position="13"/>
        <end position="74"/>
    </location>
</feature>
<dbReference type="InterPro" id="IPR009072">
    <property type="entry name" value="Histone-fold"/>
</dbReference>
<accession>A0A3S3R390</accession>
<dbReference type="PANTHER" id="PTHR10252:SF54">
    <property type="entry name" value="CHROMATIN ACCESSIBILITY COMPLEX PROTEIN 1"/>
    <property type="match status" value="1"/>
</dbReference>